<dbReference type="RefSeq" id="WP_106670930.1">
    <property type="nucleotide sequence ID" value="NZ_BMFE01000001.1"/>
</dbReference>
<organism evidence="1 2">
    <name type="scientific">Marinobacter halophilus</name>
    <dbReference type="NCBI Taxonomy" id="1323740"/>
    <lineage>
        <taxon>Bacteria</taxon>
        <taxon>Pseudomonadati</taxon>
        <taxon>Pseudomonadota</taxon>
        <taxon>Gammaproteobacteria</taxon>
        <taxon>Pseudomonadales</taxon>
        <taxon>Marinobacteraceae</taxon>
        <taxon>Marinobacter</taxon>
    </lineage>
</organism>
<dbReference type="Pfam" id="PF20131">
    <property type="entry name" value="MC3"/>
    <property type="match status" value="1"/>
</dbReference>
<dbReference type="Proteomes" id="UP000238385">
    <property type="component" value="Unassembled WGS sequence"/>
</dbReference>
<dbReference type="OrthoDB" id="6957938at2"/>
<dbReference type="EMBL" id="PXNN01000011">
    <property type="protein sequence ID" value="PSF08329.1"/>
    <property type="molecule type" value="Genomic_DNA"/>
</dbReference>
<sequence>MSNLVEEIRVWNTPVVGSYVLWRFTHGYTDHHPEGHSPVLLLHFLASAILTNKRLSDPVINLRKDLGSYARSFTDKKDVDLFLSIHHRVNNTKFYTLSSIDLAIQHGLLFLNLEDGCLYPKTLSRKPSRGMAPKQSVKSLGNKAEILGKWFSAYSVSQVSTLLKVVL</sequence>
<reference evidence="1 2" key="1">
    <citation type="submission" date="2018-03" db="EMBL/GenBank/DDBJ databases">
        <title>Marinobacter brunus sp. nov., a marine bacterium of Gamma-proteobacteria isolated from the surface seawater of the South China Sea.</title>
        <authorList>
            <person name="Cheng H."/>
            <person name="Wu Y.-H."/>
            <person name="Xamxidin M."/>
            <person name="Xu X.-W."/>
        </authorList>
    </citation>
    <scope>NUCLEOTIDE SEQUENCE [LARGE SCALE GENOMIC DNA]</scope>
    <source>
        <strain evidence="1 2">JCM 30472</strain>
    </source>
</reference>
<evidence type="ECO:0000313" key="2">
    <source>
        <dbReference type="Proteomes" id="UP000238385"/>
    </source>
</evidence>
<comment type="caution">
    <text evidence="1">The sequence shown here is derived from an EMBL/GenBank/DDBJ whole genome shotgun (WGS) entry which is preliminary data.</text>
</comment>
<protein>
    <submittedName>
        <fullName evidence="1">Uncharacterized protein</fullName>
    </submittedName>
</protein>
<dbReference type="InterPro" id="IPR045390">
    <property type="entry name" value="ABC-3C_MC3"/>
</dbReference>
<gene>
    <name evidence="1" type="ORF">C7H08_06455</name>
</gene>
<proteinExistence type="predicted"/>
<evidence type="ECO:0000313" key="1">
    <source>
        <dbReference type="EMBL" id="PSF08329.1"/>
    </source>
</evidence>
<name>A0A2T1KDW4_9GAMM</name>
<dbReference type="AlphaFoldDB" id="A0A2T1KDW4"/>
<keyword evidence="2" id="KW-1185">Reference proteome</keyword>
<accession>A0A2T1KDW4</accession>